<name>A0A2V1D5J4_9PLEO</name>
<dbReference type="STRING" id="97972.A0A2V1D5J4"/>
<gene>
    <name evidence="1" type="ORF">DM02DRAFT_662068</name>
</gene>
<dbReference type="Proteomes" id="UP000244855">
    <property type="component" value="Unassembled WGS sequence"/>
</dbReference>
<protein>
    <submittedName>
        <fullName evidence="1">Uncharacterized protein</fullName>
    </submittedName>
</protein>
<dbReference type="AlphaFoldDB" id="A0A2V1D5J4"/>
<sequence length="343" mass="37466">MVLPATPLVSIIRRIVKSSKQMGKRSREKIEKEKKTENAAYEGCQQAEKEEIQGGNNIRDEPALRFALCRLNTQGFPLPLGHYVGKGLGRGGQFRHRRVAADALFTLDAGPGGSIAASDDELLETPSTSNKLKKSPKTSEFAVVEEEMIDYSDEGRGNLFLDIEAGLSDDSDEDVGFGLFDGSPPGTPGLKAFSAASIRYSPVSSESHEPGSLKDTESFEGAWSNNTLPCNAMGIERHAASVRIERLFAAHSDPEREPVGSKLYQDSRLTIPSSRLCMTFTDGLCGKLAGPWPPAIAIVMTGEEEMWKLVVEKARNWLDETMDANVLEEDWKEAESIILMEGG</sequence>
<accession>A0A2V1D5J4</accession>
<dbReference type="EMBL" id="KZ805596">
    <property type="protein sequence ID" value="PVH93326.1"/>
    <property type="molecule type" value="Genomic_DNA"/>
</dbReference>
<evidence type="ECO:0000313" key="2">
    <source>
        <dbReference type="Proteomes" id="UP000244855"/>
    </source>
</evidence>
<keyword evidence="2" id="KW-1185">Reference proteome</keyword>
<proteinExistence type="predicted"/>
<organism evidence="1 2">
    <name type="scientific">Periconia macrospinosa</name>
    <dbReference type="NCBI Taxonomy" id="97972"/>
    <lineage>
        <taxon>Eukaryota</taxon>
        <taxon>Fungi</taxon>
        <taxon>Dikarya</taxon>
        <taxon>Ascomycota</taxon>
        <taxon>Pezizomycotina</taxon>
        <taxon>Dothideomycetes</taxon>
        <taxon>Pleosporomycetidae</taxon>
        <taxon>Pleosporales</taxon>
        <taxon>Massarineae</taxon>
        <taxon>Periconiaceae</taxon>
        <taxon>Periconia</taxon>
    </lineage>
</organism>
<reference evidence="1 2" key="1">
    <citation type="journal article" date="2018" name="Sci. Rep.">
        <title>Comparative genomics provides insights into the lifestyle and reveals functional heterogeneity of dark septate endophytic fungi.</title>
        <authorList>
            <person name="Knapp D.G."/>
            <person name="Nemeth J.B."/>
            <person name="Barry K."/>
            <person name="Hainaut M."/>
            <person name="Henrissat B."/>
            <person name="Johnson J."/>
            <person name="Kuo A."/>
            <person name="Lim J.H.P."/>
            <person name="Lipzen A."/>
            <person name="Nolan M."/>
            <person name="Ohm R.A."/>
            <person name="Tamas L."/>
            <person name="Grigoriev I.V."/>
            <person name="Spatafora J.W."/>
            <person name="Nagy L.G."/>
            <person name="Kovacs G.M."/>
        </authorList>
    </citation>
    <scope>NUCLEOTIDE SEQUENCE [LARGE SCALE GENOMIC DNA]</scope>
    <source>
        <strain evidence="1 2">DSE2036</strain>
    </source>
</reference>
<evidence type="ECO:0000313" key="1">
    <source>
        <dbReference type="EMBL" id="PVH93326.1"/>
    </source>
</evidence>